<name>A0AAV4AHG7_9GAST</name>
<evidence type="ECO:0000313" key="2">
    <source>
        <dbReference type="EMBL" id="GFO05889.1"/>
    </source>
</evidence>
<feature type="region of interest" description="Disordered" evidence="1">
    <location>
        <begin position="1"/>
        <end position="41"/>
    </location>
</feature>
<protein>
    <submittedName>
        <fullName evidence="2">Uncharacterized protein</fullName>
    </submittedName>
</protein>
<feature type="compositionally biased region" description="Polar residues" evidence="1">
    <location>
        <begin position="23"/>
        <end position="37"/>
    </location>
</feature>
<sequence>MFSQTDLPAEIEGGPNDNDDTLQQDSEKQSATTSKSPSKWEETKKLLGEVISLKRKAKEDRSQEYHFGQDVAKLLSELDARRAAMAKVKIQQILYQLRYEES</sequence>
<reference evidence="2 3" key="1">
    <citation type="journal article" date="2021" name="Elife">
        <title>Chloroplast acquisition without the gene transfer in kleptoplastic sea slugs, Plakobranchus ocellatus.</title>
        <authorList>
            <person name="Maeda T."/>
            <person name="Takahashi S."/>
            <person name="Yoshida T."/>
            <person name="Shimamura S."/>
            <person name="Takaki Y."/>
            <person name="Nagai Y."/>
            <person name="Toyoda A."/>
            <person name="Suzuki Y."/>
            <person name="Arimoto A."/>
            <person name="Ishii H."/>
            <person name="Satoh N."/>
            <person name="Nishiyama T."/>
            <person name="Hasebe M."/>
            <person name="Maruyama T."/>
            <person name="Minagawa J."/>
            <person name="Obokata J."/>
            <person name="Shigenobu S."/>
        </authorList>
    </citation>
    <scope>NUCLEOTIDE SEQUENCE [LARGE SCALE GENOMIC DNA]</scope>
</reference>
<dbReference type="Proteomes" id="UP000735302">
    <property type="component" value="Unassembled WGS sequence"/>
</dbReference>
<organism evidence="2 3">
    <name type="scientific">Plakobranchus ocellatus</name>
    <dbReference type="NCBI Taxonomy" id="259542"/>
    <lineage>
        <taxon>Eukaryota</taxon>
        <taxon>Metazoa</taxon>
        <taxon>Spiralia</taxon>
        <taxon>Lophotrochozoa</taxon>
        <taxon>Mollusca</taxon>
        <taxon>Gastropoda</taxon>
        <taxon>Heterobranchia</taxon>
        <taxon>Euthyneura</taxon>
        <taxon>Panpulmonata</taxon>
        <taxon>Sacoglossa</taxon>
        <taxon>Placobranchoidea</taxon>
        <taxon>Plakobranchidae</taxon>
        <taxon>Plakobranchus</taxon>
    </lineage>
</organism>
<evidence type="ECO:0000313" key="3">
    <source>
        <dbReference type="Proteomes" id="UP000735302"/>
    </source>
</evidence>
<dbReference type="AlphaFoldDB" id="A0AAV4AHG7"/>
<gene>
    <name evidence="2" type="ORF">PoB_003239400</name>
</gene>
<dbReference type="EMBL" id="BLXT01003754">
    <property type="protein sequence ID" value="GFO05889.1"/>
    <property type="molecule type" value="Genomic_DNA"/>
</dbReference>
<accession>A0AAV4AHG7</accession>
<proteinExistence type="predicted"/>
<keyword evidence="3" id="KW-1185">Reference proteome</keyword>
<comment type="caution">
    <text evidence="2">The sequence shown here is derived from an EMBL/GenBank/DDBJ whole genome shotgun (WGS) entry which is preliminary data.</text>
</comment>
<evidence type="ECO:0000256" key="1">
    <source>
        <dbReference type="SAM" id="MobiDB-lite"/>
    </source>
</evidence>